<proteinExistence type="predicted"/>
<keyword evidence="3" id="KW-1185">Reference proteome</keyword>
<reference evidence="2 3" key="1">
    <citation type="journal article" date="2008" name="PLoS ONE">
        <title>Environmental adaptation: genomic analysis of the piezotolerant and psychrotolerant deep-sea iron reducing bacterium Shewanella piezotolerans WP3.</title>
        <authorList>
            <person name="Wang F."/>
            <person name="Wang J."/>
            <person name="Jian H."/>
            <person name="Zhang B."/>
            <person name="Li S."/>
            <person name="Wang F."/>
            <person name="Zeng X."/>
            <person name="Gao L."/>
            <person name="Bartlett D.H."/>
            <person name="Yu J."/>
            <person name="Hu S."/>
            <person name="Xiao X."/>
        </authorList>
    </citation>
    <scope>NUCLEOTIDE SEQUENCE [LARGE SCALE GENOMIC DNA]</scope>
    <source>
        <strain evidence="3">WP3 / JCM 13877</strain>
    </source>
</reference>
<dbReference type="Proteomes" id="UP000000753">
    <property type="component" value="Chromosome"/>
</dbReference>
<dbReference type="RefSeq" id="WP_020912040.1">
    <property type="nucleotide sequence ID" value="NC_011566.1"/>
</dbReference>
<evidence type="ECO:0000256" key="1">
    <source>
        <dbReference type="SAM" id="SignalP"/>
    </source>
</evidence>
<keyword evidence="1" id="KW-0732">Signal</keyword>
<organism evidence="2 3">
    <name type="scientific">Shewanella piezotolerans (strain WP3 / JCM 13877)</name>
    <dbReference type="NCBI Taxonomy" id="225849"/>
    <lineage>
        <taxon>Bacteria</taxon>
        <taxon>Pseudomonadati</taxon>
        <taxon>Pseudomonadota</taxon>
        <taxon>Gammaproteobacteria</taxon>
        <taxon>Alteromonadales</taxon>
        <taxon>Shewanellaceae</taxon>
        <taxon>Shewanella</taxon>
    </lineage>
</organism>
<dbReference type="AlphaFoldDB" id="B8CLL3"/>
<feature type="chain" id="PRO_5002869675" evidence="1">
    <location>
        <begin position="22"/>
        <end position="335"/>
    </location>
</feature>
<dbReference type="HOGENOM" id="CLU_828726_0_0_6"/>
<sequence>MTIKRILIIISMLFASSSVFAQDKSGYYYNWNIDHTERYVKPSIPLTKLEANKISSYLVEFNKQNYMTSVSYFFEGKPSIHSNFNAFKMVREHSPNQFIEKFMDNKGQFVLNNDGVYKRVYKLNDSGFWIEKMNYDRKGQLIEVNEVARVVVERDEQGAVVSEIQYNIKGGVIPDGNGFSYVHFKYNADGLTTHRENRNREGNLVNGKFGYATVYFQFDEKGSFFEEEFRDALGHLIVHPYFDLAKIHFRELNKYGKPSRIYYINENGYPHKERAYAVVTHRPNMTRESITYFDHVGDRTSDRNGVYSSTYEYDIKGKYLGKTHYDITGKEITAK</sequence>
<dbReference type="OrthoDB" id="6402543at2"/>
<evidence type="ECO:0000313" key="2">
    <source>
        <dbReference type="EMBL" id="ACJ28664.1"/>
    </source>
</evidence>
<accession>B8CLL3</accession>
<protein>
    <submittedName>
        <fullName evidence="2">Uncharacterized protein</fullName>
    </submittedName>
</protein>
<name>B8CLL3_SHEPW</name>
<dbReference type="KEGG" id="swp:swp_1905"/>
<dbReference type="EMBL" id="CP000472">
    <property type="protein sequence ID" value="ACJ28664.1"/>
    <property type="molecule type" value="Genomic_DNA"/>
</dbReference>
<evidence type="ECO:0000313" key="3">
    <source>
        <dbReference type="Proteomes" id="UP000000753"/>
    </source>
</evidence>
<feature type="signal peptide" evidence="1">
    <location>
        <begin position="1"/>
        <end position="21"/>
    </location>
</feature>
<gene>
    <name evidence="2" type="ordered locus">swp_1905</name>
</gene>
<dbReference type="eggNOG" id="ENOG5033W9Z">
    <property type="taxonomic scope" value="Bacteria"/>
</dbReference>